<evidence type="ECO:0000313" key="1">
    <source>
        <dbReference type="EMBL" id="KAA1069493.1"/>
    </source>
</evidence>
<evidence type="ECO:0000313" key="2">
    <source>
        <dbReference type="Proteomes" id="UP000324748"/>
    </source>
</evidence>
<proteinExistence type="predicted"/>
<name>A0A5B0LZY8_PUCGR</name>
<keyword evidence="2" id="KW-1185">Reference proteome</keyword>
<organism evidence="1 2">
    <name type="scientific">Puccinia graminis f. sp. tritici</name>
    <dbReference type="NCBI Taxonomy" id="56615"/>
    <lineage>
        <taxon>Eukaryota</taxon>
        <taxon>Fungi</taxon>
        <taxon>Dikarya</taxon>
        <taxon>Basidiomycota</taxon>
        <taxon>Pucciniomycotina</taxon>
        <taxon>Pucciniomycetes</taxon>
        <taxon>Pucciniales</taxon>
        <taxon>Pucciniaceae</taxon>
        <taxon>Puccinia</taxon>
    </lineage>
</organism>
<comment type="caution">
    <text evidence="1">The sequence shown here is derived from an EMBL/GenBank/DDBJ whole genome shotgun (WGS) entry which is preliminary data.</text>
</comment>
<dbReference type="Proteomes" id="UP000324748">
    <property type="component" value="Unassembled WGS sequence"/>
</dbReference>
<protein>
    <submittedName>
        <fullName evidence="1">Uncharacterized protein</fullName>
    </submittedName>
</protein>
<reference evidence="1 2" key="1">
    <citation type="submission" date="2019-05" db="EMBL/GenBank/DDBJ databases">
        <title>Emergence of the Ug99 lineage of the wheat stem rust pathogen through somatic hybridization.</title>
        <authorList>
            <person name="Li F."/>
            <person name="Upadhyaya N.M."/>
            <person name="Sperschneider J."/>
            <person name="Matny O."/>
            <person name="Nguyen-Phuc H."/>
            <person name="Mago R."/>
            <person name="Raley C."/>
            <person name="Miller M.E."/>
            <person name="Silverstein K.A.T."/>
            <person name="Henningsen E."/>
            <person name="Hirsch C.D."/>
            <person name="Visser B."/>
            <person name="Pretorius Z.A."/>
            <person name="Steffenson B.J."/>
            <person name="Schwessinger B."/>
            <person name="Dodds P.N."/>
            <person name="Figueroa M."/>
        </authorList>
    </citation>
    <scope>NUCLEOTIDE SEQUENCE [LARGE SCALE GENOMIC DNA]</scope>
    <source>
        <strain evidence="1">21-0</strain>
    </source>
</reference>
<sequence>MWRSYASYRLDNHEKAIRFLESLVESSPWEIPKESLAFWFENLILEQQGGNEHGYDTLIQIGNKKEFN</sequence>
<gene>
    <name evidence="1" type="ORF">PGT21_026450</name>
</gene>
<dbReference type="EMBL" id="VSWC01000183">
    <property type="protein sequence ID" value="KAA1069493.1"/>
    <property type="molecule type" value="Genomic_DNA"/>
</dbReference>
<dbReference type="AlphaFoldDB" id="A0A5B0LZY8"/>
<accession>A0A5B0LZY8</accession>